<feature type="binding site" evidence="1">
    <location>
        <position position="148"/>
    </location>
    <ligand>
        <name>Zn(2+)</name>
        <dbReference type="ChEBI" id="CHEBI:29105"/>
    </ligand>
</feature>
<organism evidence="2">
    <name type="scientific">uncultured Rubrobacteraceae bacterium</name>
    <dbReference type="NCBI Taxonomy" id="349277"/>
    <lineage>
        <taxon>Bacteria</taxon>
        <taxon>Bacillati</taxon>
        <taxon>Actinomycetota</taxon>
        <taxon>Rubrobacteria</taxon>
        <taxon>Rubrobacterales</taxon>
        <taxon>Rubrobacteraceae</taxon>
        <taxon>environmental samples</taxon>
    </lineage>
</organism>
<keyword evidence="1" id="KW-0479">Metal-binding</keyword>
<dbReference type="Gene3D" id="1.10.340.30">
    <property type="entry name" value="Hypothetical protein, domain 2"/>
    <property type="match status" value="1"/>
</dbReference>
<dbReference type="InterPro" id="IPR005019">
    <property type="entry name" value="Adenine_glyco"/>
</dbReference>
<proteinExistence type="predicted"/>
<dbReference type="GO" id="GO:0006284">
    <property type="term" value="P:base-excision repair"/>
    <property type="evidence" value="ECO:0007669"/>
    <property type="project" value="InterPro"/>
</dbReference>
<name>A0A6J4S8E3_9ACTN</name>
<reference evidence="2" key="1">
    <citation type="submission" date="2020-02" db="EMBL/GenBank/DDBJ databases">
        <authorList>
            <person name="Meier V. D."/>
        </authorList>
    </citation>
    <scope>NUCLEOTIDE SEQUENCE</scope>
    <source>
        <strain evidence="2">AVDCRST_MAG12</strain>
    </source>
</reference>
<keyword evidence="1" id="KW-0862">Zinc</keyword>
<feature type="binding site" evidence="1">
    <location>
        <position position="152"/>
    </location>
    <ligand>
        <name>Zn(2+)</name>
        <dbReference type="ChEBI" id="CHEBI:29105"/>
    </ligand>
</feature>
<dbReference type="InterPro" id="IPR011257">
    <property type="entry name" value="DNA_glycosylase"/>
</dbReference>
<evidence type="ECO:0000313" key="2">
    <source>
        <dbReference type="EMBL" id="CAA9485874.1"/>
    </source>
</evidence>
<dbReference type="PANTHER" id="PTHR30037:SF4">
    <property type="entry name" value="DNA-3-METHYLADENINE GLYCOSYLASE I"/>
    <property type="match status" value="1"/>
</dbReference>
<dbReference type="GO" id="GO:0008725">
    <property type="term" value="F:DNA-3-methyladenine glycosylase activity"/>
    <property type="evidence" value="ECO:0007669"/>
    <property type="project" value="UniProtKB-EC"/>
</dbReference>
<keyword evidence="2" id="KW-0378">Hydrolase</keyword>
<dbReference type="PANTHER" id="PTHR30037">
    <property type="entry name" value="DNA-3-METHYLADENINE GLYCOSYLASE 1"/>
    <property type="match status" value="1"/>
</dbReference>
<keyword evidence="2" id="KW-0326">Glycosidase</keyword>
<dbReference type="Pfam" id="PF03352">
    <property type="entry name" value="Adenine_glyco"/>
    <property type="match status" value="1"/>
</dbReference>
<gene>
    <name evidence="2" type="ORF">AVDCRST_MAG12-1798</name>
</gene>
<dbReference type="AlphaFoldDB" id="A0A6J4S8E3"/>
<sequence length="156" mass="17607">MRGEQALYERISLEAFQSGLSWLIILRKRPAFRTAFEDFNPEIVAAYTDDDVERLMNDRTIVRNRGKIEATRTNAQAVLDLREHEGLAQLIWSHKPDKTPIPRMVGEVPTSTPASEALAANLRRRGFRFVGPTTAFALMEATGMVDTHLTGCHRRG</sequence>
<protein>
    <submittedName>
        <fullName evidence="2">DNA-3-methyladenine glycosylase</fullName>
        <ecNumber evidence="2">3.2.2.20</ecNumber>
    </submittedName>
</protein>
<dbReference type="SUPFAM" id="SSF48150">
    <property type="entry name" value="DNA-glycosylase"/>
    <property type="match status" value="1"/>
</dbReference>
<dbReference type="InterPro" id="IPR052891">
    <property type="entry name" value="DNA-3mA_glycosylase"/>
</dbReference>
<evidence type="ECO:0000256" key="1">
    <source>
        <dbReference type="PIRSR" id="PIRSR605019-1"/>
    </source>
</evidence>
<accession>A0A6J4S8E3</accession>
<dbReference type="GO" id="GO:0046872">
    <property type="term" value="F:metal ion binding"/>
    <property type="evidence" value="ECO:0007669"/>
    <property type="project" value="UniProtKB-KW"/>
</dbReference>
<dbReference type="EMBL" id="CADCVK010000276">
    <property type="protein sequence ID" value="CAA9485874.1"/>
    <property type="molecule type" value="Genomic_DNA"/>
</dbReference>
<feature type="non-terminal residue" evidence="2">
    <location>
        <position position="156"/>
    </location>
</feature>
<dbReference type="EC" id="3.2.2.20" evidence="2"/>